<evidence type="ECO:0000259" key="12">
    <source>
        <dbReference type="Pfam" id="PF22640"/>
    </source>
</evidence>
<accession>A4BQ76</accession>
<dbReference type="GO" id="GO:0004475">
    <property type="term" value="F:mannose-1-phosphate guanylyltransferase (GTP) activity"/>
    <property type="evidence" value="ECO:0007669"/>
    <property type="project" value="UniProtKB-EC"/>
</dbReference>
<evidence type="ECO:0000256" key="2">
    <source>
        <dbReference type="ARBA" id="ARBA00006115"/>
    </source>
</evidence>
<dbReference type="eggNOG" id="COG0662">
    <property type="taxonomic scope" value="Bacteria"/>
</dbReference>
<dbReference type="InterPro" id="IPR014710">
    <property type="entry name" value="RmlC-like_jellyroll"/>
</dbReference>
<dbReference type="SUPFAM" id="SSF53448">
    <property type="entry name" value="Nucleotide-diphospho-sugar transferases"/>
    <property type="match status" value="1"/>
</dbReference>
<evidence type="ECO:0000256" key="6">
    <source>
        <dbReference type="ARBA" id="ARBA00022741"/>
    </source>
</evidence>
<dbReference type="PANTHER" id="PTHR46390:SF1">
    <property type="entry name" value="MANNOSE-1-PHOSPHATE GUANYLYLTRANSFERASE"/>
    <property type="match status" value="1"/>
</dbReference>
<dbReference type="Pfam" id="PF01050">
    <property type="entry name" value="MannoseP_isomer"/>
    <property type="match status" value="1"/>
</dbReference>
<dbReference type="InterPro" id="IPR006375">
    <property type="entry name" value="Man1P_GuaTrfase/Man6P_Isoase"/>
</dbReference>
<dbReference type="EMBL" id="AAOF01000004">
    <property type="protein sequence ID" value="EAR22231.1"/>
    <property type="molecule type" value="Genomic_DNA"/>
</dbReference>
<dbReference type="FunFam" id="3.90.550.10:FF:000046">
    <property type="entry name" value="Mannose-1-phosphate guanylyltransferase (GDP)"/>
    <property type="match status" value="1"/>
</dbReference>
<feature type="domain" description="MannoseP isomerase/GMP-like beta-helix" evidence="12">
    <location>
        <begin position="310"/>
        <end position="360"/>
    </location>
</feature>
<dbReference type="NCBIfam" id="TIGR01479">
    <property type="entry name" value="GMP_PMI"/>
    <property type="match status" value="1"/>
</dbReference>
<dbReference type="InterPro" id="IPR001538">
    <property type="entry name" value="Man6P_isomerase-2_C"/>
</dbReference>
<dbReference type="InterPro" id="IPR011051">
    <property type="entry name" value="RmlC_Cupin_sf"/>
</dbReference>
<comment type="caution">
    <text evidence="13">The sequence shown here is derived from an EMBL/GenBank/DDBJ whole genome shotgun (WGS) entry which is preliminary data.</text>
</comment>
<dbReference type="CDD" id="cd02213">
    <property type="entry name" value="cupin_PMI_typeII_C"/>
    <property type="match status" value="1"/>
</dbReference>
<evidence type="ECO:0000256" key="5">
    <source>
        <dbReference type="ARBA" id="ARBA00022695"/>
    </source>
</evidence>
<keyword evidence="14" id="KW-1185">Reference proteome</keyword>
<dbReference type="AlphaFoldDB" id="A4BQ76"/>
<keyword evidence="4 13" id="KW-0808">Transferase</keyword>
<dbReference type="FunFam" id="2.60.120.10:FF:000032">
    <property type="entry name" value="Mannose-1-phosphate guanylyltransferase/mannose-6-phosphate isomerase"/>
    <property type="match status" value="1"/>
</dbReference>
<feature type="domain" description="Mannose-6-phosphate isomerase type II C-terminal" evidence="11">
    <location>
        <begin position="366"/>
        <end position="479"/>
    </location>
</feature>
<proteinExistence type="inferred from homology"/>
<gene>
    <name evidence="13" type="ORF">NB231_04960</name>
</gene>
<evidence type="ECO:0000256" key="1">
    <source>
        <dbReference type="ARBA" id="ARBA00004823"/>
    </source>
</evidence>
<comment type="catalytic activity">
    <reaction evidence="8">
        <text>alpha-D-mannose 1-phosphate + GTP + H(+) = GDP-alpha-D-mannose + diphosphate</text>
        <dbReference type="Rhea" id="RHEA:15229"/>
        <dbReference type="ChEBI" id="CHEBI:15378"/>
        <dbReference type="ChEBI" id="CHEBI:33019"/>
        <dbReference type="ChEBI" id="CHEBI:37565"/>
        <dbReference type="ChEBI" id="CHEBI:57527"/>
        <dbReference type="ChEBI" id="CHEBI:58409"/>
        <dbReference type="EC" id="2.7.7.13"/>
    </reaction>
</comment>
<dbReference type="GO" id="GO:0005525">
    <property type="term" value="F:GTP binding"/>
    <property type="evidence" value="ECO:0007669"/>
    <property type="project" value="UniProtKB-KW"/>
</dbReference>
<organism evidence="13 14">
    <name type="scientific">Nitrococcus mobilis Nb-231</name>
    <dbReference type="NCBI Taxonomy" id="314278"/>
    <lineage>
        <taxon>Bacteria</taxon>
        <taxon>Pseudomonadati</taxon>
        <taxon>Pseudomonadota</taxon>
        <taxon>Gammaproteobacteria</taxon>
        <taxon>Chromatiales</taxon>
        <taxon>Ectothiorhodospiraceae</taxon>
        <taxon>Nitrococcus</taxon>
    </lineage>
</organism>
<evidence type="ECO:0000256" key="3">
    <source>
        <dbReference type="ARBA" id="ARBA00012387"/>
    </source>
</evidence>
<dbReference type="Gene3D" id="3.90.550.10">
    <property type="entry name" value="Spore Coat Polysaccharide Biosynthesis Protein SpsA, Chain A"/>
    <property type="match status" value="1"/>
</dbReference>
<keyword evidence="5 13" id="KW-0548">Nucleotidyltransferase</keyword>
<dbReference type="GO" id="GO:0009298">
    <property type="term" value="P:GDP-mannose biosynthetic process"/>
    <property type="evidence" value="ECO:0007669"/>
    <property type="project" value="UniProtKB-UniPathway"/>
</dbReference>
<dbReference type="InterPro" id="IPR049577">
    <property type="entry name" value="GMPP_N"/>
</dbReference>
<comment type="similarity">
    <text evidence="2 9">Belongs to the mannose-6-phosphate isomerase type 2 family.</text>
</comment>
<dbReference type="Pfam" id="PF22640">
    <property type="entry name" value="ManC_GMP_beta-helix"/>
    <property type="match status" value="1"/>
</dbReference>
<keyword evidence="7" id="KW-0342">GTP-binding</keyword>
<sequence>MVNMESVTESQAACVVPVILSGGVGSRLWPLSRELYPKQFIDLTACGRTLLQATVERLVGGEFTAPIIVCNHEHRFLLAEQLRANALDVLDILLEPVGRNTAPAVAVAALRAIQRNPQAVLVVLPADHVIRDTQAFREVLALGVASAANNYLVTFGIRPTAAETGFGYIQAGEPLSENNKARRVCRFVEKPEQDTAQSYLAAGNYFWNSGMFVFRAAQYLEELARFAPDIFEACEAALESANEDLDFLRLGAEAFERCRADSIDYAVMEHTADAVVIPFAGGWSDLGSWGALLAETECDQAGNAAIGDVMLHDSQNCYVRADGRLVALVGVHDHIVVETSDAVLVAARGAVQSVKGLVEILRRRQRPELTSHRRVHRPWGSYEGIASSERFQVKRIIVNPGKSLSLQMHHHRAEHWVIVRGTGRVIRGEESYLISEDQSTYIPLGTVHRLENSGVIPLELVEVQTGSYLGEDDIVRYEDKYGRC</sequence>
<evidence type="ECO:0000256" key="7">
    <source>
        <dbReference type="ARBA" id="ARBA00023134"/>
    </source>
</evidence>
<dbReference type="eggNOG" id="COG0836">
    <property type="taxonomic scope" value="Bacteria"/>
</dbReference>
<reference evidence="13 14" key="1">
    <citation type="submission" date="2006-02" db="EMBL/GenBank/DDBJ databases">
        <authorList>
            <person name="Waterbury J."/>
            <person name="Ferriera S."/>
            <person name="Johnson J."/>
            <person name="Kravitz S."/>
            <person name="Halpern A."/>
            <person name="Remington K."/>
            <person name="Beeson K."/>
            <person name="Tran B."/>
            <person name="Rogers Y.-H."/>
            <person name="Friedman R."/>
            <person name="Venter J.C."/>
        </authorList>
    </citation>
    <scope>NUCLEOTIDE SEQUENCE [LARGE SCALE GENOMIC DNA]</scope>
    <source>
        <strain evidence="13 14">Nb-231</strain>
    </source>
</reference>
<dbReference type="Gene3D" id="2.60.120.10">
    <property type="entry name" value="Jelly Rolls"/>
    <property type="match status" value="1"/>
</dbReference>
<dbReference type="InterPro" id="IPR005835">
    <property type="entry name" value="NTP_transferase_dom"/>
</dbReference>
<dbReference type="GO" id="GO:0000271">
    <property type="term" value="P:polysaccharide biosynthetic process"/>
    <property type="evidence" value="ECO:0007669"/>
    <property type="project" value="InterPro"/>
</dbReference>
<dbReference type="Pfam" id="PF00483">
    <property type="entry name" value="NTP_transferase"/>
    <property type="match status" value="1"/>
</dbReference>
<dbReference type="InterPro" id="IPR051161">
    <property type="entry name" value="Mannose-6P_isomerase_type2"/>
</dbReference>
<dbReference type="EC" id="2.7.7.13" evidence="3"/>
<evidence type="ECO:0000259" key="11">
    <source>
        <dbReference type="Pfam" id="PF01050"/>
    </source>
</evidence>
<dbReference type="UniPathway" id="UPA00126">
    <property type="reaction ID" value="UER00930"/>
</dbReference>
<protein>
    <recommendedName>
        <fullName evidence="3">mannose-1-phosphate guanylyltransferase</fullName>
        <ecNumber evidence="3">2.7.7.13</ecNumber>
    </recommendedName>
</protein>
<evidence type="ECO:0000259" key="10">
    <source>
        <dbReference type="Pfam" id="PF00483"/>
    </source>
</evidence>
<dbReference type="SUPFAM" id="SSF51182">
    <property type="entry name" value="RmlC-like cupins"/>
    <property type="match status" value="1"/>
</dbReference>
<dbReference type="PANTHER" id="PTHR46390">
    <property type="entry name" value="MANNOSE-1-PHOSPHATE GUANYLYLTRANSFERASE"/>
    <property type="match status" value="1"/>
</dbReference>
<evidence type="ECO:0000313" key="13">
    <source>
        <dbReference type="EMBL" id="EAR22231.1"/>
    </source>
</evidence>
<keyword evidence="6" id="KW-0547">Nucleotide-binding</keyword>
<feature type="domain" description="Nucleotidyl transferase" evidence="10">
    <location>
        <begin position="17"/>
        <end position="296"/>
    </location>
</feature>
<evidence type="ECO:0000313" key="14">
    <source>
        <dbReference type="Proteomes" id="UP000003374"/>
    </source>
</evidence>
<dbReference type="Proteomes" id="UP000003374">
    <property type="component" value="Unassembled WGS sequence"/>
</dbReference>
<evidence type="ECO:0000256" key="4">
    <source>
        <dbReference type="ARBA" id="ARBA00022679"/>
    </source>
</evidence>
<dbReference type="RefSeq" id="WP_005000239.1">
    <property type="nucleotide sequence ID" value="NZ_CH672427.1"/>
</dbReference>
<evidence type="ECO:0000256" key="8">
    <source>
        <dbReference type="ARBA" id="ARBA00047343"/>
    </source>
</evidence>
<dbReference type="InterPro" id="IPR054566">
    <property type="entry name" value="ManC/GMP-like_b-helix"/>
</dbReference>
<dbReference type="CDD" id="cd02509">
    <property type="entry name" value="GDP-M1P_Guanylyltransferase"/>
    <property type="match status" value="1"/>
</dbReference>
<name>A4BQ76_9GAMM</name>
<comment type="pathway">
    <text evidence="1">Nucleotide-sugar biosynthesis; GDP-alpha-D-mannose biosynthesis; GDP-alpha-D-mannose from alpha-D-mannose 1-phosphate (GTP route): step 1/1.</text>
</comment>
<evidence type="ECO:0000256" key="9">
    <source>
        <dbReference type="RuleBase" id="RU004190"/>
    </source>
</evidence>
<dbReference type="HOGENOM" id="CLU_035527_1_0_6"/>
<dbReference type="InterPro" id="IPR029044">
    <property type="entry name" value="Nucleotide-diphossugar_trans"/>
</dbReference>
<dbReference type="STRING" id="314278.NB231_04960"/>